<feature type="region of interest" description="Disordered" evidence="5">
    <location>
        <begin position="1"/>
        <end position="57"/>
    </location>
</feature>
<feature type="transmembrane region" description="Helical" evidence="6">
    <location>
        <begin position="470"/>
        <end position="488"/>
    </location>
</feature>
<evidence type="ECO:0000256" key="6">
    <source>
        <dbReference type="SAM" id="Phobius"/>
    </source>
</evidence>
<proteinExistence type="predicted"/>
<comment type="subcellular location">
    <subcellularLocation>
        <location evidence="1">Membrane</location>
        <topology evidence="1">Multi-pass membrane protein</topology>
    </subcellularLocation>
</comment>
<dbReference type="AlphaFoldDB" id="A0A0P1BQB0"/>
<feature type="transmembrane region" description="Helical" evidence="6">
    <location>
        <begin position="438"/>
        <end position="458"/>
    </location>
</feature>
<evidence type="ECO:0000256" key="2">
    <source>
        <dbReference type="ARBA" id="ARBA00022692"/>
    </source>
</evidence>
<dbReference type="GO" id="GO:0022857">
    <property type="term" value="F:transmembrane transporter activity"/>
    <property type="evidence" value="ECO:0007669"/>
    <property type="project" value="InterPro"/>
</dbReference>
<keyword evidence="9" id="KW-1185">Reference proteome</keyword>
<evidence type="ECO:0000259" key="7">
    <source>
        <dbReference type="PROSITE" id="PS50850"/>
    </source>
</evidence>
<keyword evidence="4 6" id="KW-0472">Membrane</keyword>
<dbReference type="InterPro" id="IPR020846">
    <property type="entry name" value="MFS_dom"/>
</dbReference>
<dbReference type="Gene3D" id="1.20.1250.20">
    <property type="entry name" value="MFS general substrate transporter like domains"/>
    <property type="match status" value="1"/>
</dbReference>
<feature type="transmembrane region" description="Helical" evidence="6">
    <location>
        <begin position="407"/>
        <end position="426"/>
    </location>
</feature>
<evidence type="ECO:0000313" key="9">
    <source>
        <dbReference type="Proteomes" id="UP000054845"/>
    </source>
</evidence>
<evidence type="ECO:0000256" key="5">
    <source>
        <dbReference type="SAM" id="MobiDB-lite"/>
    </source>
</evidence>
<reference evidence="8 9" key="1">
    <citation type="submission" date="2014-09" db="EMBL/GenBank/DDBJ databases">
        <authorList>
            <person name="Magalhaes I.L.F."/>
            <person name="Oliveira U."/>
            <person name="Santos F.R."/>
            <person name="Vidigal T.H.D.A."/>
            <person name="Brescovit A.D."/>
            <person name="Santos A.J."/>
        </authorList>
    </citation>
    <scope>NUCLEOTIDE SEQUENCE [LARGE SCALE GENOMIC DNA]</scope>
</reference>
<dbReference type="GO" id="GO:0005886">
    <property type="term" value="C:plasma membrane"/>
    <property type="evidence" value="ECO:0007669"/>
    <property type="project" value="TreeGrafter"/>
</dbReference>
<feature type="transmembrane region" description="Helical" evidence="6">
    <location>
        <begin position="317"/>
        <end position="343"/>
    </location>
</feature>
<feature type="transmembrane region" description="Helical" evidence="6">
    <location>
        <begin position="500"/>
        <end position="520"/>
    </location>
</feature>
<evidence type="ECO:0000256" key="1">
    <source>
        <dbReference type="ARBA" id="ARBA00004141"/>
    </source>
</evidence>
<sequence>MALAPQDVERNPIASQTVEKGSGLERAGSDQTANDAPSRTERSHEKGRTPSPGISAAHGAWYKTHEDGTKIITFAGEDDKDNPRNWSRGKKWYLTLLCSWLNILVASQASAYSTGQKQIQQEFGISNELSIAGLSLYVLGFAVGPMVVAPLSETFGRRRIYIWCWALFVLLQFGVAFAPNAPVIFVFRFLTGFFSSPPLANTGGVISDLFARDESGVPMSVYVFGSCIGPPFGNVYAGFIAQQLGWRWTHYLTSLLIMGVHWFLIVFTLTETRHNIILARKAQAIRKTTGDESYVSTHGDERKPIFTLIKTSLARPILFLFTEPITAFGSIWNGLLYGLIFLFNDAFTIVFGPGDGYNIQHSGLVELTFVAFIIGEALGLALYPWTQERFYQRAIKKAGQSVPEARMAGGTIGCCLLPVGLFIFAWTCYPSISPVVPLIGAAVFGLGFFFVLFGILSWTVDSYREYSASALGAVVLVRNIFGAALPLAGAPMYENLGRHWATTLVACLGIPLIPVSWFFYAKGDLIRKRSPWAASHFADNADAPH</sequence>
<dbReference type="SUPFAM" id="SSF103473">
    <property type="entry name" value="MFS general substrate transporter"/>
    <property type="match status" value="1"/>
</dbReference>
<evidence type="ECO:0000256" key="4">
    <source>
        <dbReference type="ARBA" id="ARBA00023136"/>
    </source>
</evidence>
<dbReference type="FunFam" id="1.20.1250.20:FF:000082">
    <property type="entry name" value="MFS multidrug transporter, putative"/>
    <property type="match status" value="1"/>
</dbReference>
<organism evidence="8 9">
    <name type="scientific">Ceraceosorus bombacis</name>
    <dbReference type="NCBI Taxonomy" id="401625"/>
    <lineage>
        <taxon>Eukaryota</taxon>
        <taxon>Fungi</taxon>
        <taxon>Dikarya</taxon>
        <taxon>Basidiomycota</taxon>
        <taxon>Ustilaginomycotina</taxon>
        <taxon>Exobasidiomycetes</taxon>
        <taxon>Ceraceosorales</taxon>
        <taxon>Ceraceosoraceae</taxon>
        <taxon>Ceraceosorus</taxon>
    </lineage>
</organism>
<dbReference type="Pfam" id="PF07690">
    <property type="entry name" value="MFS_1"/>
    <property type="match status" value="1"/>
</dbReference>
<dbReference type="STRING" id="401625.A0A0P1BQB0"/>
<protein>
    <submittedName>
        <fullName evidence="8">Synaptic vesicle transporter SVOP and related transporters (Major facilitator superfamily)</fullName>
    </submittedName>
</protein>
<dbReference type="Proteomes" id="UP000054845">
    <property type="component" value="Unassembled WGS sequence"/>
</dbReference>
<feature type="transmembrane region" description="Helical" evidence="6">
    <location>
        <begin position="92"/>
        <end position="109"/>
    </location>
</feature>
<dbReference type="PANTHER" id="PTHR23502:SF24">
    <property type="entry name" value="TRANSPORTER, PUTATIVE-RELATED"/>
    <property type="match status" value="1"/>
</dbReference>
<dbReference type="PROSITE" id="PS50850">
    <property type="entry name" value="MFS"/>
    <property type="match status" value="1"/>
</dbReference>
<feature type="domain" description="Major facilitator superfamily (MFS) profile" evidence="7">
    <location>
        <begin position="94"/>
        <end position="524"/>
    </location>
</feature>
<feature type="transmembrane region" description="Helical" evidence="6">
    <location>
        <begin position="129"/>
        <end position="148"/>
    </location>
</feature>
<dbReference type="InterPro" id="IPR011701">
    <property type="entry name" value="MFS"/>
</dbReference>
<feature type="transmembrane region" description="Helical" evidence="6">
    <location>
        <begin position="251"/>
        <end position="270"/>
    </location>
</feature>
<accession>A0A0P1BQB0</accession>
<keyword evidence="3 6" id="KW-1133">Transmembrane helix</keyword>
<dbReference type="CDD" id="cd17323">
    <property type="entry name" value="MFS_Tpo1_MDR_like"/>
    <property type="match status" value="1"/>
</dbReference>
<dbReference type="OrthoDB" id="5376138at2759"/>
<feature type="transmembrane region" description="Helical" evidence="6">
    <location>
        <begin position="160"/>
        <end position="187"/>
    </location>
</feature>
<name>A0A0P1BQB0_9BASI</name>
<evidence type="ECO:0000256" key="3">
    <source>
        <dbReference type="ARBA" id="ARBA00022989"/>
    </source>
</evidence>
<evidence type="ECO:0000313" key="8">
    <source>
        <dbReference type="EMBL" id="CEH18533.1"/>
    </source>
</evidence>
<dbReference type="InterPro" id="IPR036259">
    <property type="entry name" value="MFS_trans_sf"/>
</dbReference>
<keyword evidence="2 6" id="KW-0812">Transmembrane</keyword>
<dbReference type="PANTHER" id="PTHR23502">
    <property type="entry name" value="MAJOR FACILITATOR SUPERFAMILY"/>
    <property type="match status" value="1"/>
</dbReference>
<feature type="compositionally biased region" description="Basic and acidic residues" evidence="5">
    <location>
        <begin position="38"/>
        <end position="48"/>
    </location>
</feature>
<feature type="transmembrane region" description="Helical" evidence="6">
    <location>
        <begin position="363"/>
        <end position="386"/>
    </location>
</feature>
<dbReference type="EMBL" id="CCYA01000275">
    <property type="protein sequence ID" value="CEH18533.1"/>
    <property type="molecule type" value="Genomic_DNA"/>
</dbReference>